<dbReference type="InterPro" id="IPR000979">
    <property type="entry name" value="Phosphodiesterase_MJ0936/Vps29"/>
</dbReference>
<dbReference type="Pfam" id="PF12850">
    <property type="entry name" value="Metallophos_2"/>
    <property type="match status" value="1"/>
</dbReference>
<evidence type="ECO:0000313" key="2">
    <source>
        <dbReference type="EMBL" id="KKN07943.1"/>
    </source>
</evidence>
<reference evidence="2" key="1">
    <citation type="journal article" date="2015" name="Nature">
        <title>Complex archaea that bridge the gap between prokaryotes and eukaryotes.</title>
        <authorList>
            <person name="Spang A."/>
            <person name="Saw J.H."/>
            <person name="Jorgensen S.L."/>
            <person name="Zaremba-Niedzwiedzka K."/>
            <person name="Martijn J."/>
            <person name="Lind A.E."/>
            <person name="van Eijk R."/>
            <person name="Schleper C."/>
            <person name="Guy L."/>
            <person name="Ettema T.J."/>
        </authorList>
    </citation>
    <scope>NUCLEOTIDE SEQUENCE</scope>
</reference>
<organism evidence="2">
    <name type="scientific">marine sediment metagenome</name>
    <dbReference type="NCBI Taxonomy" id="412755"/>
    <lineage>
        <taxon>unclassified sequences</taxon>
        <taxon>metagenomes</taxon>
        <taxon>ecological metagenomes</taxon>
    </lineage>
</organism>
<evidence type="ECO:0000259" key="1">
    <source>
        <dbReference type="Pfam" id="PF12850"/>
    </source>
</evidence>
<dbReference type="NCBIfam" id="TIGR00040">
    <property type="entry name" value="yfcE"/>
    <property type="match status" value="1"/>
</dbReference>
<dbReference type="AlphaFoldDB" id="A0A0F9QRT8"/>
<sequence>MKLGILSDTHVTKDFDNNKLSLLINQLKEAFKDVDEIIHAGDISEDFFLNQIKEIAPVRCVRGNFDTIKGLKDFTKFTVTRYNIGVKHILPENLEEFVKHHDLNILINGHTHIPSIKGTEFNVLLLNPGSPTKPKAPIERPGFLKPKARPSVMILNIDEDDVLSTFIVNFKLN</sequence>
<dbReference type="EMBL" id="LAZR01004512">
    <property type="protein sequence ID" value="KKN07943.1"/>
    <property type="molecule type" value="Genomic_DNA"/>
</dbReference>
<comment type="caution">
    <text evidence="2">The sequence shown here is derived from an EMBL/GenBank/DDBJ whole genome shotgun (WGS) entry which is preliminary data.</text>
</comment>
<name>A0A0F9QRT8_9ZZZZ</name>
<dbReference type="InterPro" id="IPR029052">
    <property type="entry name" value="Metallo-depent_PP-like"/>
</dbReference>
<protein>
    <recommendedName>
        <fullName evidence="1">Calcineurin-like phosphoesterase domain-containing protein</fullName>
    </recommendedName>
</protein>
<dbReference type="SUPFAM" id="SSF56300">
    <property type="entry name" value="Metallo-dependent phosphatases"/>
    <property type="match status" value="1"/>
</dbReference>
<dbReference type="Gene3D" id="3.60.21.10">
    <property type="match status" value="1"/>
</dbReference>
<proteinExistence type="predicted"/>
<accession>A0A0F9QRT8</accession>
<dbReference type="InterPro" id="IPR024654">
    <property type="entry name" value="Calcineurin-like_PHP_lpxH"/>
</dbReference>
<gene>
    <name evidence="2" type="ORF">LCGC14_1061800</name>
</gene>
<feature type="domain" description="Calcineurin-like phosphoesterase" evidence="1">
    <location>
        <begin position="1"/>
        <end position="145"/>
    </location>
</feature>
<dbReference type="PANTHER" id="PTHR11124">
    <property type="entry name" value="VACUOLAR SORTING PROTEIN VPS29"/>
    <property type="match status" value="1"/>
</dbReference>